<dbReference type="Pfam" id="PF01784">
    <property type="entry name" value="DUF34_NIF3"/>
    <property type="match status" value="1"/>
</dbReference>
<dbReference type="GO" id="GO:0005737">
    <property type="term" value="C:cytoplasm"/>
    <property type="evidence" value="ECO:0007669"/>
    <property type="project" value="TreeGrafter"/>
</dbReference>
<evidence type="ECO:0000256" key="2">
    <source>
        <dbReference type="ARBA" id="ARBA00011643"/>
    </source>
</evidence>
<dbReference type="EMBL" id="VSKK01000001">
    <property type="protein sequence ID" value="TYB79294.1"/>
    <property type="molecule type" value="Genomic_DNA"/>
</dbReference>
<dbReference type="InterPro" id="IPR015867">
    <property type="entry name" value="N-reg_PII/ATP_PRibTrfase_C"/>
</dbReference>
<dbReference type="InterPro" id="IPR036069">
    <property type="entry name" value="DUF34/NIF3_sf"/>
</dbReference>
<dbReference type="Gene3D" id="3.40.1390.30">
    <property type="entry name" value="NIF3 (NGG1p interacting factor 3)-like"/>
    <property type="match status" value="1"/>
</dbReference>
<feature type="binding site" evidence="6">
    <location>
        <position position="327"/>
    </location>
    <ligand>
        <name>a divalent metal cation</name>
        <dbReference type="ChEBI" id="CHEBI:60240"/>
        <label>1</label>
    </ligand>
</feature>
<dbReference type="Gene3D" id="3.30.70.120">
    <property type="match status" value="1"/>
</dbReference>
<reference evidence="7 8" key="1">
    <citation type="submission" date="2019-08" db="EMBL/GenBank/DDBJ databases">
        <title>Genomes of Antarctic Bizionia species.</title>
        <authorList>
            <person name="Bowman J.P."/>
        </authorList>
    </citation>
    <scope>NUCLEOTIDE SEQUENCE [LARGE SCALE GENOMIC DNA]</scope>
    <source>
        <strain evidence="7 8">ADA-4</strain>
    </source>
</reference>
<accession>A0A5D0RFG5</accession>
<dbReference type="InterPro" id="IPR002678">
    <property type="entry name" value="DUF34/NIF3"/>
</dbReference>
<evidence type="ECO:0000256" key="6">
    <source>
        <dbReference type="PIRSR" id="PIRSR602678-1"/>
    </source>
</evidence>
<gene>
    <name evidence="7" type="ORF">ES674_05840</name>
</gene>
<dbReference type="RefSeq" id="WP_148403030.1">
    <property type="nucleotide sequence ID" value="NZ_VSKK01000001.1"/>
</dbReference>
<dbReference type="AlphaFoldDB" id="A0A5D0RFG5"/>
<keyword evidence="8" id="KW-1185">Reference proteome</keyword>
<feature type="binding site" evidence="6">
    <location>
        <position position="331"/>
    </location>
    <ligand>
        <name>a divalent metal cation</name>
        <dbReference type="ChEBI" id="CHEBI:60240"/>
        <label>1</label>
    </ligand>
</feature>
<comment type="subunit">
    <text evidence="2">Homohexamer.</text>
</comment>
<comment type="caution">
    <text evidence="7">The sequence shown here is derived from an EMBL/GenBank/DDBJ whole genome shotgun (WGS) entry which is preliminary data.</text>
</comment>
<proteinExistence type="inferred from homology"/>
<dbReference type="SUPFAM" id="SSF102705">
    <property type="entry name" value="NIF3 (NGG1p interacting factor 3)-like"/>
    <property type="match status" value="1"/>
</dbReference>
<evidence type="ECO:0000256" key="3">
    <source>
        <dbReference type="ARBA" id="ARBA00022112"/>
    </source>
</evidence>
<evidence type="ECO:0000256" key="4">
    <source>
        <dbReference type="ARBA" id="ARBA00022723"/>
    </source>
</evidence>
<dbReference type="Proteomes" id="UP000323720">
    <property type="component" value="Unassembled WGS sequence"/>
</dbReference>
<evidence type="ECO:0000256" key="5">
    <source>
        <dbReference type="PIRNR" id="PIRNR037489"/>
    </source>
</evidence>
<dbReference type="GO" id="GO:0046872">
    <property type="term" value="F:metal ion binding"/>
    <property type="evidence" value="ECO:0007669"/>
    <property type="project" value="UniProtKB-UniRule"/>
</dbReference>
<protein>
    <recommendedName>
        <fullName evidence="3 5">GTP cyclohydrolase 1 type 2 homolog</fullName>
    </recommendedName>
</protein>
<dbReference type="PIRSF" id="PIRSF037489">
    <property type="entry name" value="UCP037489_NIF3_YqfO"/>
    <property type="match status" value="1"/>
</dbReference>
<name>A0A5D0RFG5_9FLAO</name>
<evidence type="ECO:0000313" key="7">
    <source>
        <dbReference type="EMBL" id="TYB79294.1"/>
    </source>
</evidence>
<evidence type="ECO:0000256" key="1">
    <source>
        <dbReference type="ARBA" id="ARBA00006964"/>
    </source>
</evidence>
<evidence type="ECO:0000313" key="8">
    <source>
        <dbReference type="Proteomes" id="UP000323720"/>
    </source>
</evidence>
<feature type="binding site" evidence="6">
    <location>
        <position position="65"/>
    </location>
    <ligand>
        <name>a divalent metal cation</name>
        <dbReference type="ChEBI" id="CHEBI:60240"/>
        <label>1</label>
    </ligand>
</feature>
<feature type="binding site" evidence="6">
    <location>
        <position position="103"/>
    </location>
    <ligand>
        <name>a divalent metal cation</name>
        <dbReference type="ChEBI" id="CHEBI:60240"/>
        <label>1</label>
    </ligand>
</feature>
<dbReference type="OrthoDB" id="9792792at2"/>
<organism evidence="7 8">
    <name type="scientific">Bizionia myxarmorum</name>
    <dbReference type="NCBI Taxonomy" id="291186"/>
    <lineage>
        <taxon>Bacteria</taxon>
        <taxon>Pseudomonadati</taxon>
        <taxon>Bacteroidota</taxon>
        <taxon>Flavobacteriia</taxon>
        <taxon>Flavobacteriales</taxon>
        <taxon>Flavobacteriaceae</taxon>
        <taxon>Bizionia</taxon>
    </lineage>
</organism>
<sequence length="371" mass="40966">MIVQDVIDSLENFAPTSYAEDFDNVGLLVGNNQETISGILVTLDTTEAVIDEAIANKCNLIVSFHPIIFSGLKKITGKNYVERVVIKAIQHNIAIFAIHTALDNSFQGVNDMICEKLNLKNRQILIPQLGTIKKLTTYAPIAEAAAIREALFKAGAGSIGNYDHCSFNLEGTGTFRGREDSNPTKGEILKDHSESETQISVTFPKHLESQILKALFTTHSYEEVAYEIISIENTNQHIGMGMIGTLEIPMEEVDFLNYLKNHMQTNTIRHSALLNKPILKVAVLGGSGSFAISAAKRAGADIFITADLKYHDFFQAEKALILADIGHYESEQFTKNLLVAFLMKKITNFAPALPEGRLILSNTNTNPVKYY</sequence>
<dbReference type="NCBIfam" id="TIGR00486">
    <property type="entry name" value="YbgI_SA1388"/>
    <property type="match status" value="1"/>
</dbReference>
<dbReference type="PANTHER" id="PTHR13799:SF14">
    <property type="entry name" value="GTP CYCLOHYDROLASE 1 TYPE 2 HOMOLOG"/>
    <property type="match status" value="1"/>
</dbReference>
<dbReference type="PANTHER" id="PTHR13799">
    <property type="entry name" value="NGG1 INTERACTING FACTOR 3"/>
    <property type="match status" value="1"/>
</dbReference>
<keyword evidence="4 5" id="KW-0479">Metal-binding</keyword>
<dbReference type="FunFam" id="3.40.1390.30:FF:000001">
    <property type="entry name" value="GTP cyclohydrolase 1 type 2"/>
    <property type="match status" value="1"/>
</dbReference>
<dbReference type="InterPro" id="IPR017221">
    <property type="entry name" value="DUF34/NIF3_bac"/>
</dbReference>
<comment type="similarity">
    <text evidence="1 5">Belongs to the GTP cyclohydrolase I type 2/NIF3 family.</text>
</comment>